<dbReference type="Proteomes" id="UP000248079">
    <property type="component" value="Unassembled WGS sequence"/>
</dbReference>
<organism evidence="1 2">
    <name type="scientific">Marinifilum breve</name>
    <dbReference type="NCBI Taxonomy" id="2184082"/>
    <lineage>
        <taxon>Bacteria</taxon>
        <taxon>Pseudomonadati</taxon>
        <taxon>Bacteroidota</taxon>
        <taxon>Bacteroidia</taxon>
        <taxon>Marinilabiliales</taxon>
        <taxon>Marinifilaceae</taxon>
    </lineage>
</organism>
<proteinExistence type="predicted"/>
<sequence length="62" mass="7139">MLLKANHSSASLRVNLFLVLSASRREHTKDRKGVCIMKHYFIKKKLKDMELIGVQKKAISIN</sequence>
<dbReference type="AlphaFoldDB" id="A0A2V4A2H1"/>
<gene>
    <name evidence="1" type="ORF">DF185_05330</name>
</gene>
<evidence type="ECO:0000313" key="2">
    <source>
        <dbReference type="Proteomes" id="UP000248079"/>
    </source>
</evidence>
<dbReference type="EMBL" id="QFLI01000002">
    <property type="protein sequence ID" value="PXY02067.1"/>
    <property type="molecule type" value="Genomic_DNA"/>
</dbReference>
<protein>
    <submittedName>
        <fullName evidence="1">Uncharacterized protein</fullName>
    </submittedName>
</protein>
<evidence type="ECO:0000313" key="1">
    <source>
        <dbReference type="EMBL" id="PXY02067.1"/>
    </source>
</evidence>
<name>A0A2V4A2H1_9BACT</name>
<keyword evidence="2" id="KW-1185">Reference proteome</keyword>
<comment type="caution">
    <text evidence="1">The sequence shown here is derived from an EMBL/GenBank/DDBJ whole genome shotgun (WGS) entry which is preliminary data.</text>
</comment>
<reference evidence="1 2" key="1">
    <citation type="submission" date="2018-05" db="EMBL/GenBank/DDBJ databases">
        <title>Marinifilum breve JC075T sp. nov., a marine bacterium isolated from Yongle Blue Hole in the South China Sea.</title>
        <authorList>
            <person name="Fu T."/>
        </authorList>
    </citation>
    <scope>NUCLEOTIDE SEQUENCE [LARGE SCALE GENOMIC DNA]</scope>
    <source>
        <strain evidence="1 2">JC075</strain>
    </source>
</reference>
<accession>A0A2V4A2H1</accession>